<evidence type="ECO:0000259" key="1">
    <source>
        <dbReference type="Pfam" id="PF13845"/>
    </source>
</evidence>
<evidence type="ECO:0000313" key="3">
    <source>
        <dbReference type="Proteomes" id="UP000589626"/>
    </source>
</evidence>
<evidence type="ECO:0000313" key="2">
    <source>
        <dbReference type="EMBL" id="MBB3041791.1"/>
    </source>
</evidence>
<keyword evidence="3" id="KW-1185">Reference proteome</keyword>
<dbReference type="InterPro" id="IPR026004">
    <property type="entry name" value="Septum_form"/>
</dbReference>
<comment type="caution">
    <text evidence="2">The sequence shown here is derived from an EMBL/GenBank/DDBJ whole genome shotgun (WGS) entry which is preliminary data.</text>
</comment>
<name>A0A7W4Z1E0_9ACTN</name>
<protein>
    <recommendedName>
        <fullName evidence="1">Septum formation-related domain-containing protein</fullName>
    </recommendedName>
</protein>
<dbReference type="RefSeq" id="WP_183591655.1">
    <property type="nucleotide sequence ID" value="NZ_JACHWR010000001.1"/>
</dbReference>
<dbReference type="PROSITE" id="PS51257">
    <property type="entry name" value="PROKAR_LIPOPROTEIN"/>
    <property type="match status" value="1"/>
</dbReference>
<dbReference type="AlphaFoldDB" id="A0A7W4Z1E0"/>
<reference evidence="2 3" key="1">
    <citation type="submission" date="2020-08" db="EMBL/GenBank/DDBJ databases">
        <title>Sequencing the genomes of 1000 actinobacteria strains.</title>
        <authorList>
            <person name="Klenk H.-P."/>
        </authorList>
    </citation>
    <scope>NUCLEOTIDE SEQUENCE [LARGE SCALE GENOMIC DNA]</scope>
    <source>
        <strain evidence="2 3">DSM 105498</strain>
    </source>
</reference>
<feature type="domain" description="Septum formation-related" evidence="1">
    <location>
        <begin position="57"/>
        <end position="152"/>
    </location>
</feature>
<dbReference type="Proteomes" id="UP000589626">
    <property type="component" value="Unassembled WGS sequence"/>
</dbReference>
<organism evidence="2 3">
    <name type="scientific">Nocardioides soli</name>
    <dbReference type="NCBI Taxonomy" id="1036020"/>
    <lineage>
        <taxon>Bacteria</taxon>
        <taxon>Bacillati</taxon>
        <taxon>Actinomycetota</taxon>
        <taxon>Actinomycetes</taxon>
        <taxon>Propionibacteriales</taxon>
        <taxon>Nocardioidaceae</taxon>
        <taxon>Nocardioides</taxon>
    </lineage>
</organism>
<dbReference type="EMBL" id="JACHWR010000001">
    <property type="protein sequence ID" value="MBB3041791.1"/>
    <property type="molecule type" value="Genomic_DNA"/>
</dbReference>
<dbReference type="Pfam" id="PF13845">
    <property type="entry name" value="Septum_form"/>
    <property type="match status" value="1"/>
</dbReference>
<sequence length="164" mass="17442">MPEPERARPGRRLAAALVALVALPLLAGCSFFGGDDGEGVSVFSIEPAQCFEGPGEVKAQLSELTEVACDEPHAHESYAVIEYQPTEGEAPDIYPGDDALTKFADGACAGAFGDYVGVDYLDSSLFYTFLLPSARSWEDDDRNVICFVTTAGEPLQGSVKGSKR</sequence>
<gene>
    <name evidence="2" type="ORF">FHU40_001592</name>
</gene>
<proteinExistence type="predicted"/>
<accession>A0A7W4Z1E0</accession>